<keyword evidence="6" id="KW-1278">Translocase</keyword>
<organism evidence="9 10">
    <name type="scientific">Moritella yayanosii</name>
    <dbReference type="NCBI Taxonomy" id="69539"/>
    <lineage>
        <taxon>Bacteria</taxon>
        <taxon>Pseudomonadati</taxon>
        <taxon>Pseudomonadota</taxon>
        <taxon>Gammaproteobacteria</taxon>
        <taxon>Alteromonadales</taxon>
        <taxon>Moritellaceae</taxon>
        <taxon>Moritella</taxon>
    </lineage>
</organism>
<keyword evidence="2" id="KW-1003">Cell membrane</keyword>
<evidence type="ECO:0000259" key="8">
    <source>
        <dbReference type="PROSITE" id="PS50893"/>
    </source>
</evidence>
<evidence type="ECO:0000256" key="6">
    <source>
        <dbReference type="ARBA" id="ARBA00022967"/>
    </source>
</evidence>
<dbReference type="PROSITE" id="PS00211">
    <property type="entry name" value="ABC_TRANSPORTER_1"/>
    <property type="match status" value="1"/>
</dbReference>
<dbReference type="NCBIfam" id="TIGR01277">
    <property type="entry name" value="thiQ"/>
    <property type="match status" value="1"/>
</dbReference>
<evidence type="ECO:0000256" key="4">
    <source>
        <dbReference type="ARBA" id="ARBA00022741"/>
    </source>
</evidence>
<dbReference type="EMBL" id="LS483250">
    <property type="protein sequence ID" value="SQD78900.1"/>
    <property type="molecule type" value="Genomic_DNA"/>
</dbReference>
<keyword evidence="3" id="KW-0997">Cell inner membrane</keyword>
<dbReference type="InterPro" id="IPR017871">
    <property type="entry name" value="ABC_transporter-like_CS"/>
</dbReference>
<evidence type="ECO:0000256" key="1">
    <source>
        <dbReference type="ARBA" id="ARBA00022448"/>
    </source>
</evidence>
<dbReference type="OrthoDB" id="9802264at2"/>
<dbReference type="GO" id="GO:0042626">
    <property type="term" value="F:ATPase-coupled transmembrane transporter activity"/>
    <property type="evidence" value="ECO:0007669"/>
    <property type="project" value="InterPro"/>
</dbReference>
<dbReference type="InterPro" id="IPR027417">
    <property type="entry name" value="P-loop_NTPase"/>
</dbReference>
<dbReference type="AlphaFoldDB" id="A0A330LPU3"/>
<evidence type="ECO:0000256" key="5">
    <source>
        <dbReference type="ARBA" id="ARBA00022840"/>
    </source>
</evidence>
<dbReference type="RefSeq" id="WP_112715254.1">
    <property type="nucleotide sequence ID" value="NZ_LS483250.1"/>
</dbReference>
<proteinExistence type="predicted"/>
<dbReference type="PROSITE" id="PS50893">
    <property type="entry name" value="ABC_TRANSPORTER_2"/>
    <property type="match status" value="1"/>
</dbReference>
<dbReference type="GO" id="GO:0016020">
    <property type="term" value="C:membrane"/>
    <property type="evidence" value="ECO:0007669"/>
    <property type="project" value="InterPro"/>
</dbReference>
<name>A0A330LPU3_9GAMM</name>
<reference evidence="10" key="1">
    <citation type="submission" date="2018-05" db="EMBL/GenBank/DDBJ databases">
        <authorList>
            <person name="Cea G.-C."/>
            <person name="William W."/>
        </authorList>
    </citation>
    <scope>NUCLEOTIDE SEQUENCE [LARGE SCALE GENOMIC DNA]</scope>
    <source>
        <strain evidence="10">DB21MT 5</strain>
    </source>
</reference>
<dbReference type="InterPro" id="IPR050093">
    <property type="entry name" value="ABC_SmlMolc_Importer"/>
</dbReference>
<dbReference type="InterPro" id="IPR003439">
    <property type="entry name" value="ABC_transporter-like_ATP-bd"/>
</dbReference>
<sequence length="256" mass="28020">MPNATLLNNAIPLSNADSSRALLQVNNITFAYEQMQMHFDLVVNRGETLAILGASGSGKSTLLNLIAGFNQPLSGDIRFQQDSILTKAPAQRPITTLFQEHNLFNHLTVKQNIAIGLAPSMKLNAEQQTALETAAQQVEMTDLLHRLPADLSGGQRQRVGIARCLARKQPLLLLDEPFSSLDPALRQEMLRLIAKLNKEHGITVLMVTHNPNDALQIADNIAFIENGKIALHAPAAILADQDAPDMLKRYLGTLNK</sequence>
<dbReference type="GO" id="GO:0071934">
    <property type="term" value="P:thiamine transmembrane transport"/>
    <property type="evidence" value="ECO:0007669"/>
    <property type="project" value="InterPro"/>
</dbReference>
<dbReference type="InterPro" id="IPR003593">
    <property type="entry name" value="AAA+_ATPase"/>
</dbReference>
<dbReference type="PANTHER" id="PTHR42781:SF1">
    <property type="entry name" value="THIAMINE IMPORT ATP-BINDING PROTEIN THIQ"/>
    <property type="match status" value="1"/>
</dbReference>
<keyword evidence="10" id="KW-1185">Reference proteome</keyword>
<protein>
    <submittedName>
        <fullName evidence="9">Thiamin transporter subunit ATP-binding component of ABC superfamily</fullName>
    </submittedName>
</protein>
<accession>A0A330LPU3</accession>
<dbReference type="Pfam" id="PF00005">
    <property type="entry name" value="ABC_tran"/>
    <property type="match status" value="1"/>
</dbReference>
<dbReference type="SMART" id="SM00382">
    <property type="entry name" value="AAA"/>
    <property type="match status" value="1"/>
</dbReference>
<dbReference type="PANTHER" id="PTHR42781">
    <property type="entry name" value="SPERMIDINE/PUTRESCINE IMPORT ATP-BINDING PROTEIN POTA"/>
    <property type="match status" value="1"/>
</dbReference>
<keyword evidence="1" id="KW-0813">Transport</keyword>
<dbReference type="GO" id="GO:0016887">
    <property type="term" value="F:ATP hydrolysis activity"/>
    <property type="evidence" value="ECO:0007669"/>
    <property type="project" value="InterPro"/>
</dbReference>
<keyword evidence="4" id="KW-0547">Nucleotide-binding</keyword>
<evidence type="ECO:0000256" key="2">
    <source>
        <dbReference type="ARBA" id="ARBA00022475"/>
    </source>
</evidence>
<dbReference type="Gene3D" id="3.40.50.300">
    <property type="entry name" value="P-loop containing nucleotide triphosphate hydrolases"/>
    <property type="match status" value="1"/>
</dbReference>
<evidence type="ECO:0000313" key="10">
    <source>
        <dbReference type="Proteomes" id="UP000250163"/>
    </source>
</evidence>
<feature type="domain" description="ABC transporter" evidence="8">
    <location>
        <begin position="13"/>
        <end position="251"/>
    </location>
</feature>
<keyword evidence="5 9" id="KW-0067">ATP-binding</keyword>
<evidence type="ECO:0000313" key="9">
    <source>
        <dbReference type="EMBL" id="SQD78900.1"/>
    </source>
</evidence>
<gene>
    <name evidence="9" type="primary">thiQ</name>
    <name evidence="9" type="ORF">MORIYA_2424</name>
</gene>
<dbReference type="Proteomes" id="UP000250163">
    <property type="component" value="Chromosome MORIYA"/>
</dbReference>
<dbReference type="KEGG" id="mya:MORIYA_2424"/>
<dbReference type="InterPro" id="IPR005968">
    <property type="entry name" value="Thiamine_ABC_ThiQ"/>
</dbReference>
<evidence type="ECO:0000256" key="3">
    <source>
        <dbReference type="ARBA" id="ARBA00022519"/>
    </source>
</evidence>
<dbReference type="SUPFAM" id="SSF52540">
    <property type="entry name" value="P-loop containing nucleoside triphosphate hydrolases"/>
    <property type="match status" value="1"/>
</dbReference>
<evidence type="ECO:0000256" key="7">
    <source>
        <dbReference type="ARBA" id="ARBA00023136"/>
    </source>
</evidence>
<keyword evidence="7" id="KW-0472">Membrane</keyword>
<dbReference type="GO" id="GO:0005524">
    <property type="term" value="F:ATP binding"/>
    <property type="evidence" value="ECO:0007669"/>
    <property type="project" value="UniProtKB-KW"/>
</dbReference>